<name>A0ACD5GSK2_9CYAN</name>
<sequence>MLDVKCQIAKDRTFLERNRPFYKKKQPDLANPKFHSRLIMLSKSEFDDQLLTQSFYQALFNRFYQSCVRAGDRDNNRAMQTLLSECTFGIAPSPTGVQTLFIIAPDQESAQLLTEYVPTLVSCAMEIMGGVNQTAICFVPVEKQAEFKAELRECKPFSPKFLLGKIFAHPPEFENSDDE</sequence>
<reference evidence="1 2" key="1">
    <citation type="journal article" date="2016" name="Genome Announc.">
        <title>Draft Genome Sequence of the Thermotolerant Cyanobacterium Desertifilum sp. IPPAS B-1220.</title>
        <authorList>
            <person name="Mironov K.S."/>
            <person name="Sinetova M.A."/>
            <person name="Bolatkhan K."/>
            <person name="Zayadan B.K."/>
            <person name="Ustinova V.V."/>
            <person name="Kupriyanova E.V."/>
            <person name="Skrypnik A.N."/>
            <person name="Gogoleva N.E."/>
            <person name="Gogolev Y.V."/>
            <person name="Los D.A."/>
        </authorList>
    </citation>
    <scope>NUCLEOTIDE SEQUENCE [LARGE SCALE GENOMIC DNA]</scope>
    <source>
        <strain evidence="1 2">IPPAS B-1220</strain>
    </source>
</reference>
<dbReference type="EMBL" id="CP182909">
    <property type="protein sequence ID" value="XPM63805.1"/>
    <property type="molecule type" value="Genomic_DNA"/>
</dbReference>
<protein>
    <submittedName>
        <fullName evidence="1">Uncharacterized protein</fullName>
    </submittedName>
</protein>
<evidence type="ECO:0000313" key="1">
    <source>
        <dbReference type="EMBL" id="XPM63805.1"/>
    </source>
</evidence>
<proteinExistence type="predicted"/>
<organism evidence="1 2">
    <name type="scientific">Desertifilum tharense IPPAS B-1220</name>
    <dbReference type="NCBI Taxonomy" id="1781255"/>
    <lineage>
        <taxon>Bacteria</taxon>
        <taxon>Bacillati</taxon>
        <taxon>Cyanobacteriota</taxon>
        <taxon>Cyanophyceae</taxon>
        <taxon>Desertifilales</taxon>
        <taxon>Desertifilaceae</taxon>
        <taxon>Desertifilum</taxon>
    </lineage>
</organism>
<keyword evidence="2" id="KW-1185">Reference proteome</keyword>
<evidence type="ECO:0000313" key="2">
    <source>
        <dbReference type="Proteomes" id="UP000095472"/>
    </source>
</evidence>
<accession>A0ACD5GSK2</accession>
<gene>
    <name evidence="1" type="ORF">BH720_032280</name>
</gene>
<dbReference type="Proteomes" id="UP000095472">
    <property type="component" value="Chromosome"/>
</dbReference>